<comment type="caution">
    <text evidence="9">The sequence shown here is derived from an EMBL/GenBank/DDBJ whole genome shotgun (WGS) entry which is preliminary data.</text>
</comment>
<dbReference type="Gene3D" id="1.25.40.390">
    <property type="match status" value="1"/>
</dbReference>
<feature type="domain" description="RagB/SusD" evidence="7">
    <location>
        <begin position="389"/>
        <end position="461"/>
    </location>
</feature>
<dbReference type="EMBL" id="QCXX01000003">
    <property type="protein sequence ID" value="PUV23943.1"/>
    <property type="molecule type" value="Genomic_DNA"/>
</dbReference>
<organism evidence="9 10">
    <name type="scientific">Sphingobacterium athyrii</name>
    <dbReference type="NCBI Taxonomy" id="2152717"/>
    <lineage>
        <taxon>Bacteria</taxon>
        <taxon>Pseudomonadati</taxon>
        <taxon>Bacteroidota</taxon>
        <taxon>Sphingobacteriia</taxon>
        <taxon>Sphingobacteriales</taxon>
        <taxon>Sphingobacteriaceae</taxon>
        <taxon>Sphingobacterium</taxon>
    </lineage>
</organism>
<keyword evidence="4" id="KW-0472">Membrane</keyword>
<accession>A0A363NT78</accession>
<feature type="domain" description="SusD-like N-terminal" evidence="8">
    <location>
        <begin position="21"/>
        <end position="206"/>
    </location>
</feature>
<evidence type="ECO:0000259" key="8">
    <source>
        <dbReference type="Pfam" id="PF14322"/>
    </source>
</evidence>
<evidence type="ECO:0000259" key="7">
    <source>
        <dbReference type="Pfam" id="PF07980"/>
    </source>
</evidence>
<evidence type="ECO:0000256" key="6">
    <source>
        <dbReference type="SAM" id="SignalP"/>
    </source>
</evidence>
<dbReference type="RefSeq" id="WP_108633872.1">
    <property type="nucleotide sequence ID" value="NZ_QCXX01000003.1"/>
</dbReference>
<reference evidence="9 10" key="1">
    <citation type="submission" date="2018-04" db="EMBL/GenBank/DDBJ databases">
        <title>Sphingobacterium sp. M46 Genome.</title>
        <authorList>
            <person name="Cheng J."/>
            <person name="Li Y."/>
        </authorList>
    </citation>
    <scope>NUCLEOTIDE SEQUENCE [LARGE SCALE GENOMIC DNA]</scope>
    <source>
        <strain evidence="9 10">M46</strain>
    </source>
</reference>
<dbReference type="OrthoDB" id="1097962at2"/>
<evidence type="ECO:0000256" key="3">
    <source>
        <dbReference type="ARBA" id="ARBA00022729"/>
    </source>
</evidence>
<evidence type="ECO:0000256" key="1">
    <source>
        <dbReference type="ARBA" id="ARBA00004442"/>
    </source>
</evidence>
<protein>
    <submittedName>
        <fullName evidence="9">RagB/SusD family nutrient uptake outer membrane protein</fullName>
    </submittedName>
</protein>
<dbReference type="SUPFAM" id="SSF48452">
    <property type="entry name" value="TPR-like"/>
    <property type="match status" value="1"/>
</dbReference>
<dbReference type="GO" id="GO:0009279">
    <property type="term" value="C:cell outer membrane"/>
    <property type="evidence" value="ECO:0007669"/>
    <property type="project" value="UniProtKB-SubCell"/>
</dbReference>
<feature type="chain" id="PRO_5016984005" evidence="6">
    <location>
        <begin position="24"/>
        <end position="495"/>
    </location>
</feature>
<dbReference type="InterPro" id="IPR012944">
    <property type="entry name" value="SusD_RagB_dom"/>
</dbReference>
<dbReference type="Pfam" id="PF07980">
    <property type="entry name" value="SusD_RagB"/>
    <property type="match status" value="1"/>
</dbReference>
<keyword evidence="3 6" id="KW-0732">Signal</keyword>
<evidence type="ECO:0000313" key="9">
    <source>
        <dbReference type="EMBL" id="PUV23943.1"/>
    </source>
</evidence>
<sequence length="495" mass="56243">MKKKNIFILLLCSIFLFSCQKWLDIQPQSEVEKDRLFTTEDGFKEALLGIYTRCANGDLYGKELTIGTPEVLVQNYTIPNNDPLRYQKTARFLYDDGDFKDRKDNIWKGLYHGIVNANLLLAEIDGKRNLFVGDNYALIKGEALALRAFLHFDALRLFAPAPIVNAQADAIPYVTKYSNKTTPLSKVSAVLDSVIADLTIAKDLLKVDPIRAASYVVGYPTERDTLANSELSSSSLFLQNRRHRLNYYAVCGALARVYLYKGDKSNALANALEVIASNKFPWTNNTDFQSVKEDKKDRILYKELLFAWYIPGMNLEYNQEWFSTGRMNLDKEEGRTIYEVGGNGGGDLRYTQWFGSVSVGTTALSSLVKYNRNTFSDDFEANLHYLMAPAIRLSELYYIAAECNYESNPTVAAQYLNQVRIQRGIGEPADVSTVTKFRTELLKEYRKEMYAEGQLFYAYKRLNAPIIGEKGTVIPANQKIFVWPLPSDEITYGQR</sequence>
<dbReference type="Pfam" id="PF14322">
    <property type="entry name" value="SusD-like_3"/>
    <property type="match status" value="1"/>
</dbReference>
<dbReference type="AlphaFoldDB" id="A0A363NT78"/>
<feature type="signal peptide" evidence="6">
    <location>
        <begin position="1"/>
        <end position="23"/>
    </location>
</feature>
<comment type="subcellular location">
    <subcellularLocation>
        <location evidence="1">Cell outer membrane</location>
    </subcellularLocation>
</comment>
<evidence type="ECO:0000256" key="5">
    <source>
        <dbReference type="ARBA" id="ARBA00023237"/>
    </source>
</evidence>
<keyword evidence="5" id="KW-0998">Cell outer membrane</keyword>
<dbReference type="InterPro" id="IPR033985">
    <property type="entry name" value="SusD-like_N"/>
</dbReference>
<dbReference type="InterPro" id="IPR011990">
    <property type="entry name" value="TPR-like_helical_dom_sf"/>
</dbReference>
<evidence type="ECO:0000256" key="4">
    <source>
        <dbReference type="ARBA" id="ARBA00023136"/>
    </source>
</evidence>
<proteinExistence type="inferred from homology"/>
<evidence type="ECO:0000256" key="2">
    <source>
        <dbReference type="ARBA" id="ARBA00006275"/>
    </source>
</evidence>
<comment type="similarity">
    <text evidence="2">Belongs to the SusD family.</text>
</comment>
<dbReference type="Proteomes" id="UP000250831">
    <property type="component" value="Unassembled WGS sequence"/>
</dbReference>
<gene>
    <name evidence="9" type="ORF">DCO56_11195</name>
</gene>
<dbReference type="PROSITE" id="PS51257">
    <property type="entry name" value="PROKAR_LIPOPROTEIN"/>
    <property type="match status" value="1"/>
</dbReference>
<keyword evidence="10" id="KW-1185">Reference proteome</keyword>
<name>A0A363NT78_9SPHI</name>
<evidence type="ECO:0000313" key="10">
    <source>
        <dbReference type="Proteomes" id="UP000250831"/>
    </source>
</evidence>